<evidence type="ECO:0000256" key="1">
    <source>
        <dbReference type="ARBA" id="ARBA00010587"/>
    </source>
</evidence>
<evidence type="ECO:0000259" key="4">
    <source>
        <dbReference type="Pfam" id="PF01814"/>
    </source>
</evidence>
<keyword evidence="6" id="KW-1185">Reference proteome</keyword>
<dbReference type="CDD" id="cd12107">
    <property type="entry name" value="Hemerythrin"/>
    <property type="match status" value="1"/>
</dbReference>
<sequence>MAYFEWADDMVIDNGPIDEDHKKLVNLVNELHTATSVGRGQEVIEAIMSELITYTKDHLLREEQAMAALKFPNLERHKEGHHQFTERLNKLQSQYEAGSITVASQLSSVLRDWLSLHIRRSDKEIKVFLQKK</sequence>
<dbReference type="InterPro" id="IPR012312">
    <property type="entry name" value="Hemerythrin-like"/>
</dbReference>
<reference evidence="5 6" key="1">
    <citation type="submission" date="2020-08" db="EMBL/GenBank/DDBJ databases">
        <title>Novel species isolated from subtropical streams in China.</title>
        <authorList>
            <person name="Lu H."/>
        </authorList>
    </citation>
    <scope>NUCLEOTIDE SEQUENCE [LARGE SCALE GENOMIC DNA]</scope>
    <source>
        <strain evidence="5 6">CCTCC AB 2015119</strain>
    </source>
</reference>
<name>A0ABR6XHK5_9BURK</name>
<dbReference type="EMBL" id="JACOFT010000004">
    <property type="protein sequence ID" value="MBC3812392.1"/>
    <property type="molecule type" value="Genomic_DNA"/>
</dbReference>
<gene>
    <name evidence="5" type="ORF">H8K26_13180</name>
</gene>
<evidence type="ECO:0000313" key="5">
    <source>
        <dbReference type="EMBL" id="MBC3812392.1"/>
    </source>
</evidence>
<dbReference type="InterPro" id="IPR035938">
    <property type="entry name" value="Hemerythrin-like_sf"/>
</dbReference>
<evidence type="ECO:0000256" key="3">
    <source>
        <dbReference type="ARBA" id="ARBA00023004"/>
    </source>
</evidence>
<dbReference type="NCBIfam" id="NF033749">
    <property type="entry name" value="bact_hemeryth"/>
    <property type="match status" value="1"/>
</dbReference>
<keyword evidence="2" id="KW-0479">Metal-binding</keyword>
<comment type="similarity">
    <text evidence="1">Belongs to the hemerythrin family.</text>
</comment>
<proteinExistence type="inferred from homology"/>
<protein>
    <submittedName>
        <fullName evidence="5">Hemerythrin family protein</fullName>
    </submittedName>
</protein>
<dbReference type="NCBIfam" id="TIGR02481">
    <property type="entry name" value="hemeryth_dom"/>
    <property type="match status" value="1"/>
</dbReference>
<dbReference type="SUPFAM" id="SSF47188">
    <property type="entry name" value="Hemerythrin-like"/>
    <property type="match status" value="1"/>
</dbReference>
<feature type="domain" description="Hemerythrin-like" evidence="4">
    <location>
        <begin position="17"/>
        <end position="126"/>
    </location>
</feature>
<dbReference type="Pfam" id="PF01814">
    <property type="entry name" value="Hemerythrin"/>
    <property type="match status" value="1"/>
</dbReference>
<dbReference type="InterPro" id="IPR050669">
    <property type="entry name" value="Hemerythrin"/>
</dbReference>
<dbReference type="Gene3D" id="1.20.120.50">
    <property type="entry name" value="Hemerythrin-like"/>
    <property type="match status" value="1"/>
</dbReference>
<dbReference type="RefSeq" id="WP_190480098.1">
    <property type="nucleotide sequence ID" value="NZ_JACOFT010000004.1"/>
</dbReference>
<comment type="caution">
    <text evidence="5">The sequence shown here is derived from an EMBL/GenBank/DDBJ whole genome shotgun (WGS) entry which is preliminary data.</text>
</comment>
<accession>A0ABR6XHK5</accession>
<dbReference type="Proteomes" id="UP000637632">
    <property type="component" value="Unassembled WGS sequence"/>
</dbReference>
<evidence type="ECO:0000313" key="6">
    <source>
        <dbReference type="Proteomes" id="UP000637632"/>
    </source>
</evidence>
<evidence type="ECO:0000256" key="2">
    <source>
        <dbReference type="ARBA" id="ARBA00022723"/>
    </source>
</evidence>
<keyword evidence="3" id="KW-0408">Iron</keyword>
<dbReference type="PANTHER" id="PTHR37164">
    <property type="entry name" value="BACTERIOHEMERYTHRIN"/>
    <property type="match status" value="1"/>
</dbReference>
<dbReference type="PANTHER" id="PTHR37164:SF1">
    <property type="entry name" value="BACTERIOHEMERYTHRIN"/>
    <property type="match status" value="1"/>
</dbReference>
<dbReference type="InterPro" id="IPR012827">
    <property type="entry name" value="Hemerythrin_metal-bd"/>
</dbReference>
<organism evidence="5 6">
    <name type="scientific">Undibacterium aquatile</name>
    <dbReference type="NCBI Taxonomy" id="1537398"/>
    <lineage>
        <taxon>Bacteria</taxon>
        <taxon>Pseudomonadati</taxon>
        <taxon>Pseudomonadota</taxon>
        <taxon>Betaproteobacteria</taxon>
        <taxon>Burkholderiales</taxon>
        <taxon>Oxalobacteraceae</taxon>
        <taxon>Undibacterium</taxon>
    </lineage>
</organism>